<sequence>MAQSTDPGREPKVLKPTDTGPFIVEDDGMRRPAWQATLTTMCHDQRRKDPPSALQEHVDVPNWIGFRSGACPPLTATG</sequence>
<dbReference type="EMBL" id="JAENGY010000832">
    <property type="protein sequence ID" value="KAG6956008.1"/>
    <property type="molecule type" value="Genomic_DNA"/>
</dbReference>
<accession>A0A8J5ILM6</accession>
<evidence type="ECO:0000313" key="2">
    <source>
        <dbReference type="EMBL" id="KAG6956008.1"/>
    </source>
</evidence>
<dbReference type="AlphaFoldDB" id="A0A8J5ILM6"/>
<gene>
    <name evidence="2" type="ORF">JG688_00011633</name>
</gene>
<keyword evidence="3" id="KW-1185">Reference proteome</keyword>
<name>A0A8J5ILM6_9STRA</name>
<evidence type="ECO:0000256" key="1">
    <source>
        <dbReference type="SAM" id="MobiDB-lite"/>
    </source>
</evidence>
<organism evidence="2 3">
    <name type="scientific">Phytophthora aleatoria</name>
    <dbReference type="NCBI Taxonomy" id="2496075"/>
    <lineage>
        <taxon>Eukaryota</taxon>
        <taxon>Sar</taxon>
        <taxon>Stramenopiles</taxon>
        <taxon>Oomycota</taxon>
        <taxon>Peronosporomycetes</taxon>
        <taxon>Peronosporales</taxon>
        <taxon>Peronosporaceae</taxon>
        <taxon>Phytophthora</taxon>
    </lineage>
</organism>
<reference evidence="2" key="1">
    <citation type="submission" date="2021-01" db="EMBL/GenBank/DDBJ databases">
        <title>Phytophthora aleatoria, a newly-described species from Pinus radiata is distinct from Phytophthora cactorum isolates based on comparative genomics.</title>
        <authorList>
            <person name="Mcdougal R."/>
            <person name="Panda P."/>
            <person name="Williams N."/>
            <person name="Studholme D.J."/>
        </authorList>
    </citation>
    <scope>NUCLEOTIDE SEQUENCE</scope>
    <source>
        <strain evidence="2">NZFS 4037</strain>
    </source>
</reference>
<proteinExistence type="predicted"/>
<protein>
    <submittedName>
        <fullName evidence="2">Uncharacterized protein</fullName>
    </submittedName>
</protein>
<evidence type="ECO:0000313" key="3">
    <source>
        <dbReference type="Proteomes" id="UP000709295"/>
    </source>
</evidence>
<feature type="region of interest" description="Disordered" evidence="1">
    <location>
        <begin position="1"/>
        <end position="26"/>
    </location>
</feature>
<dbReference type="Proteomes" id="UP000709295">
    <property type="component" value="Unassembled WGS sequence"/>
</dbReference>
<comment type="caution">
    <text evidence="2">The sequence shown here is derived from an EMBL/GenBank/DDBJ whole genome shotgun (WGS) entry which is preliminary data.</text>
</comment>